<proteinExistence type="predicted"/>
<name>A0A448WFE1_9PLAT</name>
<evidence type="ECO:0000256" key="1">
    <source>
        <dbReference type="SAM" id="MobiDB-lite"/>
    </source>
</evidence>
<accession>A0A448WFE1</accession>
<reference evidence="2" key="1">
    <citation type="submission" date="2018-11" db="EMBL/GenBank/DDBJ databases">
        <authorList>
            <consortium name="Pathogen Informatics"/>
        </authorList>
    </citation>
    <scope>NUCLEOTIDE SEQUENCE</scope>
</reference>
<feature type="region of interest" description="Disordered" evidence="1">
    <location>
        <begin position="220"/>
        <end position="288"/>
    </location>
</feature>
<evidence type="ECO:0000313" key="2">
    <source>
        <dbReference type="EMBL" id="VEL10458.1"/>
    </source>
</evidence>
<organism evidence="2 3">
    <name type="scientific">Protopolystoma xenopodis</name>
    <dbReference type="NCBI Taxonomy" id="117903"/>
    <lineage>
        <taxon>Eukaryota</taxon>
        <taxon>Metazoa</taxon>
        <taxon>Spiralia</taxon>
        <taxon>Lophotrochozoa</taxon>
        <taxon>Platyhelminthes</taxon>
        <taxon>Monogenea</taxon>
        <taxon>Polyopisthocotylea</taxon>
        <taxon>Polystomatidea</taxon>
        <taxon>Polystomatidae</taxon>
        <taxon>Protopolystoma</taxon>
    </lineage>
</organism>
<feature type="compositionally biased region" description="Acidic residues" evidence="1">
    <location>
        <begin position="256"/>
        <end position="278"/>
    </location>
</feature>
<dbReference type="AlphaFoldDB" id="A0A448WFE1"/>
<sequence>MPPYLLAGSRTSPRQAVLNPASSPADLRGLALPSPSAHKSCLSESVTAGSSCFDDQLDPPSGASSAHPHLRSTSPVYLACNLGLGLGLGLPTNCPSGPATGRFAGADMQFKPPSKPASPRLVRHAQRILHTSPVFYLQSATPNPPSSIGPSPTATTTMTLTTTATTGLTKPAHVTDMLAGRPVQPMSTPEAPNNRPAATLQTRKCADLLSDLSALSRPRLRNKLEPEEQKSVWPRLPRRRQTKLSPEEDRDRMKEEEEVEDEEEEDEEEEEEEEEEDEPKARKSHCPRVPRSGAERFRLGLGLCAFHERHLLSDKLCLSQPAAGTPRSRALVDASVTADGPCCHVSPFFPSLPSLSLIVISKHTSASPLLHPMPHLETASSVPTHRLRRPTHAFHVSGCMYNLAGSLQPRSRCLDLQSRSPQLSRSISTSGHSNAYIRVHQLA</sequence>
<evidence type="ECO:0000313" key="3">
    <source>
        <dbReference type="Proteomes" id="UP000784294"/>
    </source>
</evidence>
<gene>
    <name evidence="2" type="ORF">PXEA_LOCUS3898</name>
</gene>
<feature type="compositionally biased region" description="Basic and acidic residues" evidence="1">
    <location>
        <begin position="245"/>
        <end position="255"/>
    </location>
</feature>
<feature type="region of interest" description="Disordered" evidence="1">
    <location>
        <begin position="1"/>
        <end position="30"/>
    </location>
</feature>
<protein>
    <submittedName>
        <fullName evidence="2">Uncharacterized protein</fullName>
    </submittedName>
</protein>
<keyword evidence="3" id="KW-1185">Reference proteome</keyword>
<comment type="caution">
    <text evidence="2">The sequence shown here is derived from an EMBL/GenBank/DDBJ whole genome shotgun (WGS) entry which is preliminary data.</text>
</comment>
<dbReference type="EMBL" id="CAAALY010009064">
    <property type="protein sequence ID" value="VEL10458.1"/>
    <property type="molecule type" value="Genomic_DNA"/>
</dbReference>
<dbReference type="Proteomes" id="UP000784294">
    <property type="component" value="Unassembled WGS sequence"/>
</dbReference>